<protein>
    <recommendedName>
        <fullName evidence="3">DUF4115 domain-containing protein</fullName>
    </recommendedName>
</protein>
<name>A0A382IK55_9ZZZZ</name>
<feature type="transmembrane region" description="Helical" evidence="1">
    <location>
        <begin position="111"/>
        <end position="129"/>
    </location>
</feature>
<feature type="non-terminal residue" evidence="2">
    <location>
        <position position="1"/>
    </location>
</feature>
<reference evidence="2" key="1">
    <citation type="submission" date="2018-05" db="EMBL/GenBank/DDBJ databases">
        <authorList>
            <person name="Lanie J.A."/>
            <person name="Ng W.-L."/>
            <person name="Kazmierczak K.M."/>
            <person name="Andrzejewski T.M."/>
            <person name="Davidsen T.M."/>
            <person name="Wayne K.J."/>
            <person name="Tettelin H."/>
            <person name="Glass J.I."/>
            <person name="Rusch D."/>
            <person name="Podicherti R."/>
            <person name="Tsui H.-C.T."/>
            <person name="Winkler M.E."/>
        </authorList>
    </citation>
    <scope>NUCLEOTIDE SEQUENCE</scope>
</reference>
<dbReference type="InterPro" id="IPR050400">
    <property type="entry name" value="Bact_Cytoskel_RodZ"/>
</dbReference>
<proteinExistence type="predicted"/>
<dbReference type="PANTHER" id="PTHR34475:SF1">
    <property type="entry name" value="CYTOSKELETON PROTEIN RODZ"/>
    <property type="match status" value="1"/>
</dbReference>
<evidence type="ECO:0000256" key="1">
    <source>
        <dbReference type="SAM" id="Phobius"/>
    </source>
</evidence>
<dbReference type="AlphaFoldDB" id="A0A382IK55"/>
<sequence length="166" mass="18114">VALVGEQLRHAREALDYSIPDVVGMTNLMTDQVLALEAGDWTAFAAPVYVRGFVRSYAGVLKLDTETVLVDLNEEMGHANREKGGLSGDAQLRSGFVDGFMLYFSHVKWRAVIPILLLVGLVVGVYFGVDYYRTYNSTDHLEGLGKGLNAEPLIPNSDLLPLDPGS</sequence>
<accession>A0A382IK55</accession>
<dbReference type="Gene3D" id="1.10.260.40">
    <property type="entry name" value="lambda repressor-like DNA-binding domains"/>
    <property type="match status" value="1"/>
</dbReference>
<keyword evidence="1" id="KW-0812">Transmembrane</keyword>
<organism evidence="2">
    <name type="scientific">marine metagenome</name>
    <dbReference type="NCBI Taxonomy" id="408172"/>
    <lineage>
        <taxon>unclassified sequences</taxon>
        <taxon>metagenomes</taxon>
        <taxon>ecological metagenomes</taxon>
    </lineage>
</organism>
<evidence type="ECO:0008006" key="3">
    <source>
        <dbReference type="Google" id="ProtNLM"/>
    </source>
</evidence>
<dbReference type="Pfam" id="PF13413">
    <property type="entry name" value="HTH_25"/>
    <property type="match status" value="1"/>
</dbReference>
<keyword evidence="1" id="KW-0472">Membrane</keyword>
<dbReference type="InterPro" id="IPR010982">
    <property type="entry name" value="Lambda_DNA-bd_dom_sf"/>
</dbReference>
<evidence type="ECO:0000313" key="2">
    <source>
        <dbReference type="EMBL" id="SVB99659.1"/>
    </source>
</evidence>
<dbReference type="EMBL" id="UINC01067720">
    <property type="protein sequence ID" value="SVB99659.1"/>
    <property type="molecule type" value="Genomic_DNA"/>
</dbReference>
<dbReference type="GO" id="GO:0003677">
    <property type="term" value="F:DNA binding"/>
    <property type="evidence" value="ECO:0007669"/>
    <property type="project" value="InterPro"/>
</dbReference>
<dbReference type="PANTHER" id="PTHR34475">
    <property type="match status" value="1"/>
</dbReference>
<gene>
    <name evidence="2" type="ORF">METZ01_LOCUS252513</name>
</gene>
<keyword evidence="1" id="KW-1133">Transmembrane helix</keyword>